<dbReference type="InterPro" id="IPR015943">
    <property type="entry name" value="WD40/YVTN_repeat-like_dom_sf"/>
</dbReference>
<evidence type="ECO:0000256" key="5">
    <source>
        <dbReference type="ARBA" id="ARBA00023163"/>
    </source>
</evidence>
<dbReference type="InterPro" id="IPR001680">
    <property type="entry name" value="WD40_rpt"/>
</dbReference>
<dbReference type="InterPro" id="IPR051243">
    <property type="entry name" value="PcG_WD-repeat"/>
</dbReference>
<dbReference type="PROSITE" id="PS00678">
    <property type="entry name" value="WD_REPEATS_1"/>
    <property type="match status" value="1"/>
</dbReference>
<comment type="similarity">
    <text evidence="1">Belongs to the WD repeat ESC family.</text>
</comment>
<feature type="repeat" description="WD" evidence="6">
    <location>
        <begin position="189"/>
        <end position="230"/>
    </location>
</feature>
<dbReference type="EMBL" id="JAQMWT010000379">
    <property type="protein sequence ID" value="KAJ8602478.1"/>
    <property type="molecule type" value="Genomic_DNA"/>
</dbReference>
<proteinExistence type="inferred from homology"/>
<dbReference type="InterPro" id="IPR029058">
    <property type="entry name" value="AB_hydrolase_fold"/>
</dbReference>
<organism evidence="9 10">
    <name type="scientific">Chrysophaeum taylorii</name>
    <dbReference type="NCBI Taxonomy" id="2483200"/>
    <lineage>
        <taxon>Eukaryota</taxon>
        <taxon>Sar</taxon>
        <taxon>Stramenopiles</taxon>
        <taxon>Ochrophyta</taxon>
        <taxon>Pelagophyceae</taxon>
        <taxon>Pelagomonadales</taxon>
        <taxon>Pelagomonadaceae</taxon>
        <taxon>Chrysophaeum</taxon>
    </lineage>
</organism>
<dbReference type="InterPro" id="IPR036322">
    <property type="entry name" value="WD40_repeat_dom_sf"/>
</dbReference>
<dbReference type="PANTHER" id="PTHR10253">
    <property type="entry name" value="POLYCOMB PROTEIN"/>
    <property type="match status" value="1"/>
</dbReference>
<dbReference type="Pfam" id="PF00561">
    <property type="entry name" value="Abhydrolase_1"/>
    <property type="match status" value="1"/>
</dbReference>
<reference evidence="9" key="1">
    <citation type="submission" date="2023-01" db="EMBL/GenBank/DDBJ databases">
        <title>Metagenome sequencing of chrysophaentin producing Chrysophaeum taylorii.</title>
        <authorList>
            <person name="Davison J."/>
            <person name="Bewley C."/>
        </authorList>
    </citation>
    <scope>NUCLEOTIDE SEQUENCE</scope>
    <source>
        <strain evidence="9">NIES-1699</strain>
    </source>
</reference>
<protein>
    <recommendedName>
        <fullName evidence="8">AB hydrolase-1 domain-containing protein</fullName>
    </recommendedName>
</protein>
<feature type="repeat" description="WD" evidence="6">
    <location>
        <begin position="143"/>
        <end position="185"/>
    </location>
</feature>
<keyword evidence="2 6" id="KW-0853">WD repeat</keyword>
<dbReference type="InterPro" id="IPR019775">
    <property type="entry name" value="WD40_repeat_CS"/>
</dbReference>
<evidence type="ECO:0000259" key="8">
    <source>
        <dbReference type="Pfam" id="PF00561"/>
    </source>
</evidence>
<sequence length="697" mass="76589">MSKKKRVEGEGKVVGSISQGHGQAAFSVSFWPGESESGADGSGKDEVASSPTARSSCRTVYHVACVGGNRVNVYEVDPGKAPRGIELRQSYLDEDEREVFYACCWSCGRRRQDGSRIAMLIVGGQQGIAKVIDCGNFEVNVALAGHGNSINDARAHPVDGALLLTASKDESVRLWNIRTGTCVAVFAGDRGHRDEVLSVDVHALGGVFCSAGMDNTVKVWRLDSPRVARAIRASHEAPNPDFRPFRTAFEQFPVFSTAHVHSNYVDCARWAGSLIFSKSTANRVILWTPDPARASRSPRPDATDAAHPAAKSDAVLVLRELELAGADIWFMRFGVDPKHELVAAGNKTGKVNVWRVDAETSSPALRISQHKCNTAVRQVDFSPDSKLLACCCDDASVWVFDQLNTNAALLTFNIYRKCPYEHVPFTELIPWTETILGRAPGRFVDTRHGRTHYVYYNRANTLPLVVLVHGSGNSLERWLPIAKALSAKGFRVLAYDLYDHGFSETSGTKYRVDSRGRHALNFTLDVLVQQFNDVLEALGIKSSFVFVGHAIGGAIGLDVAATSAARVKGLVLMDAVVYPPNRSNQMLTAASTLKVAHKAVNDPRHEENQRHFQMMHTLLEENPRYLAAVTSITKHCKGYATSLVNEFKTCCRDGTPILLVWGREDAVTSYDDCIKLQNIAEKLASSSVYERLLQRNR</sequence>
<keyword evidence="10" id="KW-1185">Reference proteome</keyword>
<dbReference type="Gene3D" id="2.130.10.10">
    <property type="entry name" value="YVTN repeat-like/Quinoprotein amine dehydrogenase"/>
    <property type="match status" value="1"/>
</dbReference>
<dbReference type="SUPFAM" id="SSF50978">
    <property type="entry name" value="WD40 repeat-like"/>
    <property type="match status" value="1"/>
</dbReference>
<evidence type="ECO:0000313" key="9">
    <source>
        <dbReference type="EMBL" id="KAJ8602478.1"/>
    </source>
</evidence>
<dbReference type="SUPFAM" id="SSF53474">
    <property type="entry name" value="alpha/beta-Hydrolases"/>
    <property type="match status" value="1"/>
</dbReference>
<dbReference type="Pfam" id="PF00400">
    <property type="entry name" value="WD40"/>
    <property type="match status" value="3"/>
</dbReference>
<evidence type="ECO:0000256" key="4">
    <source>
        <dbReference type="ARBA" id="ARBA00023015"/>
    </source>
</evidence>
<comment type="caution">
    <text evidence="9">The sequence shown here is derived from an EMBL/GenBank/DDBJ whole genome shotgun (WGS) entry which is preliminary data.</text>
</comment>
<feature type="domain" description="AB hydrolase-1" evidence="8">
    <location>
        <begin position="463"/>
        <end position="679"/>
    </location>
</feature>
<evidence type="ECO:0000256" key="3">
    <source>
        <dbReference type="ARBA" id="ARBA00022737"/>
    </source>
</evidence>
<keyword evidence="4" id="KW-0805">Transcription regulation</keyword>
<dbReference type="SMART" id="SM00320">
    <property type="entry name" value="WD40"/>
    <property type="match status" value="6"/>
</dbReference>
<evidence type="ECO:0000313" key="10">
    <source>
        <dbReference type="Proteomes" id="UP001230188"/>
    </source>
</evidence>
<dbReference type="PROSITE" id="PS50294">
    <property type="entry name" value="WD_REPEATS_REGION"/>
    <property type="match status" value="2"/>
</dbReference>
<dbReference type="Proteomes" id="UP001230188">
    <property type="component" value="Unassembled WGS sequence"/>
</dbReference>
<evidence type="ECO:0000256" key="1">
    <source>
        <dbReference type="ARBA" id="ARBA00008075"/>
    </source>
</evidence>
<keyword evidence="5" id="KW-0804">Transcription</keyword>
<evidence type="ECO:0000256" key="6">
    <source>
        <dbReference type="PROSITE-ProRule" id="PRU00221"/>
    </source>
</evidence>
<dbReference type="AlphaFoldDB" id="A0AAD7XLE0"/>
<feature type="region of interest" description="Disordered" evidence="7">
    <location>
        <begin position="31"/>
        <end position="50"/>
    </location>
</feature>
<evidence type="ECO:0000256" key="7">
    <source>
        <dbReference type="SAM" id="MobiDB-lite"/>
    </source>
</evidence>
<evidence type="ECO:0000256" key="2">
    <source>
        <dbReference type="ARBA" id="ARBA00022574"/>
    </source>
</evidence>
<keyword evidence="3" id="KW-0677">Repeat</keyword>
<gene>
    <name evidence="9" type="ORF">CTAYLR_001209</name>
</gene>
<name>A0AAD7XLE0_9STRA</name>
<dbReference type="InterPro" id="IPR000073">
    <property type="entry name" value="AB_hydrolase_1"/>
</dbReference>
<accession>A0AAD7XLE0</accession>
<dbReference type="Gene3D" id="3.40.50.1820">
    <property type="entry name" value="alpha/beta hydrolase"/>
    <property type="match status" value="1"/>
</dbReference>
<dbReference type="PROSITE" id="PS50082">
    <property type="entry name" value="WD_REPEATS_2"/>
    <property type="match status" value="2"/>
</dbReference>